<dbReference type="InterPro" id="IPR029058">
    <property type="entry name" value="AB_hydrolase_fold"/>
</dbReference>
<keyword evidence="2" id="KW-1185">Reference proteome</keyword>
<dbReference type="Gene3D" id="3.40.50.1820">
    <property type="entry name" value="alpha/beta hydrolase"/>
    <property type="match status" value="1"/>
</dbReference>
<organism evidence="1 2">
    <name type="scientific">Shimia aestuarii</name>
    <dbReference type="NCBI Taxonomy" id="254406"/>
    <lineage>
        <taxon>Bacteria</taxon>
        <taxon>Pseudomonadati</taxon>
        <taxon>Pseudomonadota</taxon>
        <taxon>Alphaproteobacteria</taxon>
        <taxon>Rhodobacterales</taxon>
        <taxon>Roseobacteraceae</taxon>
    </lineage>
</organism>
<dbReference type="PANTHER" id="PTHR36513">
    <property type="entry name" value="ABC TRANSMEMBRANE TYPE-1 DOMAIN-CONTAINING PROTEIN"/>
    <property type="match status" value="1"/>
</dbReference>
<evidence type="ECO:0000313" key="1">
    <source>
        <dbReference type="EMBL" id="SFM24111.1"/>
    </source>
</evidence>
<dbReference type="InterPro" id="IPR010297">
    <property type="entry name" value="DUF900_hydrolase"/>
</dbReference>
<gene>
    <name evidence="1" type="ORF">SAMN04488042_105126</name>
</gene>
<evidence type="ECO:0000313" key="2">
    <source>
        <dbReference type="Proteomes" id="UP000199144"/>
    </source>
</evidence>
<dbReference type="Pfam" id="PF05990">
    <property type="entry name" value="DUF900"/>
    <property type="match status" value="1"/>
</dbReference>
<dbReference type="SUPFAM" id="SSF53474">
    <property type="entry name" value="alpha/beta-Hydrolases"/>
    <property type="match status" value="1"/>
</dbReference>
<protein>
    <submittedName>
        <fullName evidence="1">Esterase/lipase superfamily enzyme</fullName>
    </submittedName>
</protein>
<proteinExistence type="predicted"/>
<dbReference type="Proteomes" id="UP000199144">
    <property type="component" value="Unassembled WGS sequence"/>
</dbReference>
<sequence length="572" mass="62291">MKMALNGNRTWGDSLMQRVKAFALILGVVSASIAAAQDVSKVPQVALLEAFAEFEETRKSDPQAAFEIADKILAEAEDPDLRLVFGRAALNAGDGARARAYLEPLVVQLERTDPRLTEVLDLLVAAFDLLGLEEEALQHALAAYDTAEARLGAENPALLARLDALEPRAEKLQPDLLPLIAQLRDAIPTEPPAPGTVRAEGDPTAVEVWYGTNRVATGSKDPAQFYGTELGALRVGTLTVTIPPGHLAGLIERPEGWFFTDHLDPDKHVVLAGLQELTRDAFAEGCCGEQDRLLFVHGYNVSFHDGALRAAQLAFDLEFPGQAMYYSWPSKSSLYGYLSDSNNVVPSRPAMEAFLEMATRGNGKLHIIAHSMGNRYTLEALETFLLRNPDRRIGQLILAAPDVDRAEFQARFGGIRDKADGVTLYASRHDLALQVSRRVNGGYRLGDANGDVVRLAGLDTVDASQIEADSLGHSYFGDAPQLLGDILGVVRLGWAPRERCGVAERESGEGGNVWEVRPDGCPVEQIRTAGDLIRTYGGDALKEARRRFDKAPGDRMDFWLGVLDVMEARLGE</sequence>
<dbReference type="PANTHER" id="PTHR36513:SF1">
    <property type="entry name" value="TRANSMEMBRANE PROTEIN"/>
    <property type="match status" value="1"/>
</dbReference>
<dbReference type="STRING" id="254406.SAMN04488042_105126"/>
<dbReference type="EMBL" id="FOTQ01000005">
    <property type="protein sequence ID" value="SFM24111.1"/>
    <property type="molecule type" value="Genomic_DNA"/>
</dbReference>
<dbReference type="OrthoDB" id="9797755at2"/>
<reference evidence="1 2" key="1">
    <citation type="submission" date="2016-10" db="EMBL/GenBank/DDBJ databases">
        <authorList>
            <person name="de Groot N.N."/>
        </authorList>
    </citation>
    <scope>NUCLEOTIDE SEQUENCE [LARGE SCALE GENOMIC DNA]</scope>
    <source>
        <strain evidence="1 2">DSM 15283</strain>
    </source>
</reference>
<name>A0A1I4P8J2_9RHOB</name>
<dbReference type="AlphaFoldDB" id="A0A1I4P8J2"/>
<accession>A0A1I4P8J2</accession>